<dbReference type="PANTHER" id="PTHR38121:SF4">
    <property type="entry name" value="GH16 DOMAIN-CONTAINING PROTEIN-RELATED"/>
    <property type="match status" value="1"/>
</dbReference>
<dbReference type="InterPro" id="IPR000757">
    <property type="entry name" value="Beta-glucanase-like"/>
</dbReference>
<dbReference type="SUPFAM" id="SSF49899">
    <property type="entry name" value="Concanavalin A-like lectins/glucanases"/>
    <property type="match status" value="1"/>
</dbReference>
<keyword evidence="2" id="KW-1003">Cell membrane</keyword>
<dbReference type="InterPro" id="IPR013320">
    <property type="entry name" value="ConA-like_dom_sf"/>
</dbReference>
<dbReference type="GO" id="GO:0004553">
    <property type="term" value="F:hydrolase activity, hydrolyzing O-glycosyl compounds"/>
    <property type="evidence" value="ECO:0007669"/>
    <property type="project" value="InterPro"/>
</dbReference>
<accession>A0A0U5HH57</accession>
<reference evidence="6" key="1">
    <citation type="journal article" date="2016" name="Genome Announc.">
        <title>Draft genome sequences of fungus Aspergillus calidoustus.</title>
        <authorList>
            <person name="Horn F."/>
            <person name="Linde J."/>
            <person name="Mattern D.J."/>
            <person name="Walther G."/>
            <person name="Guthke R."/>
            <person name="Scherlach K."/>
            <person name="Martin K."/>
            <person name="Brakhage A.A."/>
            <person name="Petzke L."/>
            <person name="Valiante V."/>
        </authorList>
    </citation>
    <scope>NUCLEOTIDE SEQUENCE [LARGE SCALE GENOMIC DNA]</scope>
    <source>
        <strain evidence="6">SF006504</strain>
    </source>
</reference>
<dbReference type="Proteomes" id="UP000054771">
    <property type="component" value="Unassembled WGS sequence"/>
</dbReference>
<feature type="domain" description="GH16" evidence="4">
    <location>
        <begin position="49"/>
        <end position="277"/>
    </location>
</feature>
<keyword evidence="3" id="KW-0732">Signal</keyword>
<feature type="signal peptide" evidence="3">
    <location>
        <begin position="1"/>
        <end position="17"/>
    </location>
</feature>
<evidence type="ECO:0000259" key="4">
    <source>
        <dbReference type="PROSITE" id="PS51762"/>
    </source>
</evidence>
<evidence type="ECO:0000256" key="2">
    <source>
        <dbReference type="ARBA" id="ARBA00022475"/>
    </source>
</evidence>
<dbReference type="PANTHER" id="PTHR38121">
    <property type="entry name" value="GH16 DOMAIN-CONTAINING PROTEIN"/>
    <property type="match status" value="1"/>
</dbReference>
<protein>
    <recommendedName>
        <fullName evidence="4">GH16 domain-containing protein</fullName>
    </recommendedName>
</protein>
<keyword evidence="2" id="KW-0472">Membrane</keyword>
<dbReference type="GO" id="GO:0005886">
    <property type="term" value="C:plasma membrane"/>
    <property type="evidence" value="ECO:0007669"/>
    <property type="project" value="UniProtKB-SubCell"/>
</dbReference>
<evidence type="ECO:0000256" key="1">
    <source>
        <dbReference type="ARBA" id="ARBA00004609"/>
    </source>
</evidence>
<organism evidence="5 6">
    <name type="scientific">Aspergillus calidoustus</name>
    <dbReference type="NCBI Taxonomy" id="454130"/>
    <lineage>
        <taxon>Eukaryota</taxon>
        <taxon>Fungi</taxon>
        <taxon>Dikarya</taxon>
        <taxon>Ascomycota</taxon>
        <taxon>Pezizomycotina</taxon>
        <taxon>Eurotiomycetes</taxon>
        <taxon>Eurotiomycetidae</taxon>
        <taxon>Eurotiales</taxon>
        <taxon>Aspergillaceae</taxon>
        <taxon>Aspergillus</taxon>
        <taxon>Aspergillus subgen. Nidulantes</taxon>
    </lineage>
</organism>
<sequence length="277" mass="30574">MLSVLKISLVLAGVAAAQEATYAHRIYHDFRSLNKCGYASEPANITTDAESAAATVQSGYLTSDAWINDFGIQVWGSPASKDAPIRKLNSNANVYIHRDTSSPSSHLTLRAYRNENFISSAEVESKVHNMFHASIRVRARVRGDAGVCAGIFTYYDDNNESDIEILTRDPTNHIRYTNQPGLDEDGNEIPGASVDAVMAGGAVWNEWNDHRLDWTEDLSVWYLNGELVHNKTYGVPSEPSLAILNMWGNGGVWTGEMDVGAAAYLDIEWIEILYNTV</sequence>
<dbReference type="PROSITE" id="PS51762">
    <property type="entry name" value="GH16_2"/>
    <property type="match status" value="1"/>
</dbReference>
<evidence type="ECO:0000256" key="3">
    <source>
        <dbReference type="SAM" id="SignalP"/>
    </source>
</evidence>
<proteinExistence type="predicted"/>
<name>A0A0U5HH57_ASPCI</name>
<dbReference type="OMA" id="HIRYTNQ"/>
<dbReference type="GO" id="GO:0005975">
    <property type="term" value="P:carbohydrate metabolic process"/>
    <property type="evidence" value="ECO:0007669"/>
    <property type="project" value="InterPro"/>
</dbReference>
<dbReference type="Gene3D" id="2.60.120.200">
    <property type="match status" value="1"/>
</dbReference>
<dbReference type="Pfam" id="PF00722">
    <property type="entry name" value="Glyco_hydro_16"/>
    <property type="match status" value="1"/>
</dbReference>
<dbReference type="AlphaFoldDB" id="A0A0U5HH57"/>
<gene>
    <name evidence="5" type="ORF">ASPCAL03197</name>
</gene>
<keyword evidence="6" id="KW-1185">Reference proteome</keyword>
<evidence type="ECO:0000313" key="5">
    <source>
        <dbReference type="EMBL" id="CEN60764.1"/>
    </source>
</evidence>
<evidence type="ECO:0000313" key="6">
    <source>
        <dbReference type="Proteomes" id="UP000054771"/>
    </source>
</evidence>
<dbReference type="STRING" id="454130.A0A0U5HH57"/>
<dbReference type="OrthoDB" id="4388755at2759"/>
<dbReference type="CDD" id="cd00413">
    <property type="entry name" value="Glyco_hydrolase_16"/>
    <property type="match status" value="1"/>
</dbReference>
<comment type="subcellular location">
    <subcellularLocation>
        <location evidence="1">Cell membrane</location>
        <topology evidence="1">Lipid-anchor</topology>
        <topology evidence="1">GPI-anchor</topology>
    </subcellularLocation>
</comment>
<dbReference type="EMBL" id="CDMC01000002">
    <property type="protein sequence ID" value="CEN60764.1"/>
    <property type="molecule type" value="Genomic_DNA"/>
</dbReference>
<feature type="chain" id="PRO_5006858718" description="GH16 domain-containing protein" evidence="3">
    <location>
        <begin position="18"/>
        <end position="277"/>
    </location>
</feature>